<evidence type="ECO:0000313" key="4">
    <source>
        <dbReference type="Proteomes" id="UP000076532"/>
    </source>
</evidence>
<keyword evidence="4" id="KW-1185">Reference proteome</keyword>
<dbReference type="AlphaFoldDB" id="A0A165XRP1"/>
<dbReference type="Proteomes" id="UP000076532">
    <property type="component" value="Unassembled WGS sequence"/>
</dbReference>
<evidence type="ECO:0000313" key="3">
    <source>
        <dbReference type="EMBL" id="KZP08824.1"/>
    </source>
</evidence>
<feature type="region of interest" description="Disordered" evidence="2">
    <location>
        <begin position="1"/>
        <end position="24"/>
    </location>
</feature>
<dbReference type="OrthoDB" id="3271097at2759"/>
<accession>A0A165XRP1</accession>
<dbReference type="STRING" id="436010.A0A165XRP1"/>
<evidence type="ECO:0000256" key="1">
    <source>
        <dbReference type="SAM" id="Coils"/>
    </source>
</evidence>
<organism evidence="3 4">
    <name type="scientific">Athelia psychrophila</name>
    <dbReference type="NCBI Taxonomy" id="1759441"/>
    <lineage>
        <taxon>Eukaryota</taxon>
        <taxon>Fungi</taxon>
        <taxon>Dikarya</taxon>
        <taxon>Basidiomycota</taxon>
        <taxon>Agaricomycotina</taxon>
        <taxon>Agaricomycetes</taxon>
        <taxon>Agaricomycetidae</taxon>
        <taxon>Atheliales</taxon>
        <taxon>Atheliaceae</taxon>
        <taxon>Athelia</taxon>
    </lineage>
</organism>
<feature type="coiled-coil region" evidence="1">
    <location>
        <begin position="39"/>
        <end position="69"/>
    </location>
</feature>
<protein>
    <submittedName>
        <fullName evidence="3">Uncharacterized protein</fullName>
    </submittedName>
</protein>
<keyword evidence="1" id="KW-0175">Coiled coil</keyword>
<proteinExistence type="predicted"/>
<name>A0A165XRP1_9AGAM</name>
<sequence>MNSNPAVSPTGPEKENIPATPKPKRLSIAQQKIADAAVAAAAERALVEIELLKEQLEASNRVCDAAQEAMWMAETQGPGPDQQNNLILIIKPKGEAEAMDLEGDTNKDLYEAIQCSIKRGAYKAGIDFSADYRPQDVEQLAAVFEYVRKHHPYMTRNCFPADWAAGEMLK</sequence>
<dbReference type="EMBL" id="KV417713">
    <property type="protein sequence ID" value="KZP08824.1"/>
    <property type="molecule type" value="Genomic_DNA"/>
</dbReference>
<evidence type="ECO:0000256" key="2">
    <source>
        <dbReference type="SAM" id="MobiDB-lite"/>
    </source>
</evidence>
<gene>
    <name evidence="3" type="ORF">FIBSPDRAFT_900978</name>
</gene>
<reference evidence="3 4" key="1">
    <citation type="journal article" date="2016" name="Mol. Biol. Evol.">
        <title>Comparative Genomics of Early-Diverging Mushroom-Forming Fungi Provides Insights into the Origins of Lignocellulose Decay Capabilities.</title>
        <authorList>
            <person name="Nagy L.G."/>
            <person name="Riley R."/>
            <person name="Tritt A."/>
            <person name="Adam C."/>
            <person name="Daum C."/>
            <person name="Floudas D."/>
            <person name="Sun H."/>
            <person name="Yadav J.S."/>
            <person name="Pangilinan J."/>
            <person name="Larsson K.H."/>
            <person name="Matsuura K."/>
            <person name="Barry K."/>
            <person name="Labutti K."/>
            <person name="Kuo R."/>
            <person name="Ohm R.A."/>
            <person name="Bhattacharya S.S."/>
            <person name="Shirouzu T."/>
            <person name="Yoshinaga Y."/>
            <person name="Martin F.M."/>
            <person name="Grigoriev I.V."/>
            <person name="Hibbett D.S."/>
        </authorList>
    </citation>
    <scope>NUCLEOTIDE SEQUENCE [LARGE SCALE GENOMIC DNA]</scope>
    <source>
        <strain evidence="3 4">CBS 109695</strain>
    </source>
</reference>